<dbReference type="PANTHER" id="PTHR43884">
    <property type="entry name" value="ACYL-COA DEHYDROGENASE"/>
    <property type="match status" value="1"/>
</dbReference>
<dbReference type="Proteomes" id="UP000655523">
    <property type="component" value="Unassembled WGS sequence"/>
</dbReference>
<evidence type="ECO:0000313" key="10">
    <source>
        <dbReference type="Proteomes" id="UP000655523"/>
    </source>
</evidence>
<dbReference type="Pfam" id="PF00441">
    <property type="entry name" value="Acyl-CoA_dh_1"/>
    <property type="match status" value="1"/>
</dbReference>
<dbReference type="SUPFAM" id="SSF47203">
    <property type="entry name" value="Acyl-CoA dehydrogenase C-terminal domain-like"/>
    <property type="match status" value="1"/>
</dbReference>
<comment type="caution">
    <text evidence="9">The sequence shown here is derived from an EMBL/GenBank/DDBJ whole genome shotgun (WGS) entry which is preliminary data.</text>
</comment>
<proteinExistence type="inferred from homology"/>
<evidence type="ECO:0000259" key="8">
    <source>
        <dbReference type="Pfam" id="PF02771"/>
    </source>
</evidence>
<dbReference type="InterPro" id="IPR013786">
    <property type="entry name" value="AcylCoA_DH/ox_N"/>
</dbReference>
<comment type="cofactor">
    <cofactor evidence="1">
        <name>FAD</name>
        <dbReference type="ChEBI" id="CHEBI:57692"/>
    </cofactor>
</comment>
<accession>A0A972NMS3</accession>
<evidence type="ECO:0000256" key="5">
    <source>
        <dbReference type="ARBA" id="ARBA00023002"/>
    </source>
</evidence>
<dbReference type="InterPro" id="IPR036250">
    <property type="entry name" value="AcylCo_DH-like_C"/>
</dbReference>
<evidence type="ECO:0000259" key="7">
    <source>
        <dbReference type="Pfam" id="PF02770"/>
    </source>
</evidence>
<gene>
    <name evidence="9" type="ORF">GNZ13_17770</name>
</gene>
<organism evidence="9 10">
    <name type="scientific">Paraburkholderia elongata</name>
    <dbReference type="NCBI Taxonomy" id="2675747"/>
    <lineage>
        <taxon>Bacteria</taxon>
        <taxon>Pseudomonadati</taxon>
        <taxon>Pseudomonadota</taxon>
        <taxon>Betaproteobacteria</taxon>
        <taxon>Burkholderiales</taxon>
        <taxon>Burkholderiaceae</taxon>
        <taxon>Paraburkholderia</taxon>
    </lineage>
</organism>
<feature type="domain" description="Acyl-CoA dehydrogenase/oxidase N-terminal" evidence="8">
    <location>
        <begin position="6"/>
        <end position="82"/>
    </location>
</feature>
<keyword evidence="3" id="KW-0285">Flavoprotein</keyword>
<dbReference type="InterPro" id="IPR009100">
    <property type="entry name" value="AcylCoA_DH/oxidase_NM_dom_sf"/>
</dbReference>
<dbReference type="InterPro" id="IPR006091">
    <property type="entry name" value="Acyl-CoA_Oxase/DH_mid-dom"/>
</dbReference>
<reference evidence="9 10" key="1">
    <citation type="submission" date="2019-11" db="EMBL/GenBank/DDBJ databases">
        <title>Metabolism of dissolved organic matter in forest soils.</title>
        <authorList>
            <person name="Cyle K.T."/>
            <person name="Wilhelm R.C."/>
            <person name="Martinez C.E."/>
        </authorList>
    </citation>
    <scope>NUCLEOTIDE SEQUENCE [LARGE SCALE GENOMIC DNA]</scope>
    <source>
        <strain evidence="9 10">5N</strain>
    </source>
</reference>
<dbReference type="Gene3D" id="1.10.540.10">
    <property type="entry name" value="Acyl-CoA dehydrogenase/oxidase, N-terminal domain"/>
    <property type="match status" value="1"/>
</dbReference>
<sequence length="391" mass="42272">MNFDFTEEQNLLRGTLQSFLRDHYDFEARRDATLSDAGWRRDMWHALARDLGLLAVTLPEQAGGFGGGAVETMIVMEELGSVIFVEPFLETCIMASGVLKRVGGTLANAVMADIAAGDSIIACAWSEGGAGYRLSKVATSARRRTGGGWRLDGRKTVVMAAPWASKLLVTARTSGAPDDHDGISLFLVDKDAAGVSTIDYPTIDGRRASDIVFENVELSPDALLGDDGTSLPLIELVSDEAIAAICAEAVGVLKRMHSDTVSYTQERRQFGQPLASFQALQHRMVDMYLHVEMAISAMYLATLSLSDAASDRARAVSAAKVTIAKACRFVGQNAVQLHGAMGMTDELALGHYFKRATALENEFGGIDFHLARHARLETLQQQSTDPDARLE</sequence>
<dbReference type="CDD" id="cd00567">
    <property type="entry name" value="ACAD"/>
    <property type="match status" value="1"/>
</dbReference>
<dbReference type="Gene3D" id="1.20.140.10">
    <property type="entry name" value="Butyryl-CoA Dehydrogenase, subunit A, domain 3"/>
    <property type="match status" value="1"/>
</dbReference>
<dbReference type="Pfam" id="PF02770">
    <property type="entry name" value="Acyl-CoA_dh_M"/>
    <property type="match status" value="1"/>
</dbReference>
<dbReference type="RefSeq" id="WP_172166754.1">
    <property type="nucleotide sequence ID" value="NZ_WOEZ01000092.1"/>
</dbReference>
<evidence type="ECO:0000256" key="2">
    <source>
        <dbReference type="ARBA" id="ARBA00009347"/>
    </source>
</evidence>
<comment type="similarity">
    <text evidence="2">Belongs to the acyl-CoA dehydrogenase family.</text>
</comment>
<protein>
    <submittedName>
        <fullName evidence="9">Pimeloyl-CoA dehydrogenase small subunit</fullName>
    </submittedName>
</protein>
<keyword evidence="10" id="KW-1185">Reference proteome</keyword>
<dbReference type="Pfam" id="PF02771">
    <property type="entry name" value="Acyl-CoA_dh_N"/>
    <property type="match status" value="1"/>
</dbReference>
<evidence type="ECO:0000256" key="4">
    <source>
        <dbReference type="ARBA" id="ARBA00022827"/>
    </source>
</evidence>
<dbReference type="InterPro" id="IPR037069">
    <property type="entry name" value="AcylCoA_DH/ox_N_sf"/>
</dbReference>
<dbReference type="PANTHER" id="PTHR43884:SF20">
    <property type="entry name" value="ACYL-COA DEHYDROGENASE FADE28"/>
    <property type="match status" value="1"/>
</dbReference>
<dbReference type="InterPro" id="IPR046373">
    <property type="entry name" value="Acyl-CoA_Oxase/DH_mid-dom_sf"/>
</dbReference>
<dbReference type="Gene3D" id="2.40.110.10">
    <property type="entry name" value="Butyryl-CoA Dehydrogenase, subunit A, domain 2"/>
    <property type="match status" value="1"/>
</dbReference>
<dbReference type="AlphaFoldDB" id="A0A972NMS3"/>
<keyword evidence="5" id="KW-0560">Oxidoreductase</keyword>
<evidence type="ECO:0000259" key="6">
    <source>
        <dbReference type="Pfam" id="PF00441"/>
    </source>
</evidence>
<dbReference type="InterPro" id="IPR009075">
    <property type="entry name" value="AcylCo_DH/oxidase_C"/>
</dbReference>
<keyword evidence="4" id="KW-0274">FAD</keyword>
<evidence type="ECO:0000256" key="3">
    <source>
        <dbReference type="ARBA" id="ARBA00022630"/>
    </source>
</evidence>
<evidence type="ECO:0000313" key="9">
    <source>
        <dbReference type="EMBL" id="NPT56388.1"/>
    </source>
</evidence>
<feature type="domain" description="Acyl-CoA oxidase/dehydrogenase middle" evidence="7">
    <location>
        <begin position="122"/>
        <end position="216"/>
    </location>
</feature>
<dbReference type="GO" id="GO:0050660">
    <property type="term" value="F:flavin adenine dinucleotide binding"/>
    <property type="evidence" value="ECO:0007669"/>
    <property type="project" value="InterPro"/>
</dbReference>
<feature type="domain" description="Acyl-CoA dehydrogenase/oxidase C-terminal" evidence="6">
    <location>
        <begin position="244"/>
        <end position="364"/>
    </location>
</feature>
<dbReference type="GO" id="GO:0003995">
    <property type="term" value="F:acyl-CoA dehydrogenase activity"/>
    <property type="evidence" value="ECO:0007669"/>
    <property type="project" value="TreeGrafter"/>
</dbReference>
<name>A0A972NMS3_9BURK</name>
<dbReference type="EMBL" id="WOEZ01000092">
    <property type="protein sequence ID" value="NPT56388.1"/>
    <property type="molecule type" value="Genomic_DNA"/>
</dbReference>
<dbReference type="SUPFAM" id="SSF56645">
    <property type="entry name" value="Acyl-CoA dehydrogenase NM domain-like"/>
    <property type="match status" value="1"/>
</dbReference>
<evidence type="ECO:0000256" key="1">
    <source>
        <dbReference type="ARBA" id="ARBA00001974"/>
    </source>
</evidence>